<evidence type="ECO:0000313" key="2">
    <source>
        <dbReference type="EMBL" id="MCD7471980.1"/>
    </source>
</evidence>
<gene>
    <name evidence="2" type="ORF">HAX54_012800</name>
</gene>
<evidence type="ECO:0000256" key="1">
    <source>
        <dbReference type="SAM" id="MobiDB-lite"/>
    </source>
</evidence>
<dbReference type="Proteomes" id="UP000823775">
    <property type="component" value="Unassembled WGS sequence"/>
</dbReference>
<proteinExistence type="predicted"/>
<feature type="region of interest" description="Disordered" evidence="1">
    <location>
        <begin position="60"/>
        <end position="99"/>
    </location>
</feature>
<evidence type="ECO:0000313" key="3">
    <source>
        <dbReference type="Proteomes" id="UP000823775"/>
    </source>
</evidence>
<accession>A0ABS8TKB1</accession>
<name>A0ABS8TKB1_DATST</name>
<protein>
    <submittedName>
        <fullName evidence="2">Uncharacterized protein</fullName>
    </submittedName>
</protein>
<sequence length="99" mass="11466">MSPGRGEVTEVARSKKAGDIKNTWKMITEGRHITLTRHMKKSDTFHTRGRHVAVDDALEENENSTTFHPPQQQHQHHQSTCLSRNVRTGQATTRRLRRR</sequence>
<comment type="caution">
    <text evidence="2">The sequence shown here is derived from an EMBL/GenBank/DDBJ whole genome shotgun (WGS) entry which is preliminary data.</text>
</comment>
<dbReference type="EMBL" id="JACEIK010001751">
    <property type="protein sequence ID" value="MCD7471980.1"/>
    <property type="molecule type" value="Genomic_DNA"/>
</dbReference>
<keyword evidence="3" id="KW-1185">Reference proteome</keyword>
<reference evidence="2 3" key="1">
    <citation type="journal article" date="2021" name="BMC Genomics">
        <title>Datura genome reveals duplications of psychoactive alkaloid biosynthetic genes and high mutation rate following tissue culture.</title>
        <authorList>
            <person name="Rajewski A."/>
            <person name="Carter-House D."/>
            <person name="Stajich J."/>
            <person name="Litt A."/>
        </authorList>
    </citation>
    <scope>NUCLEOTIDE SEQUENCE [LARGE SCALE GENOMIC DNA]</scope>
    <source>
        <strain evidence="2">AR-01</strain>
    </source>
</reference>
<feature type="compositionally biased region" description="Polar residues" evidence="1">
    <location>
        <begin position="79"/>
        <end position="93"/>
    </location>
</feature>
<organism evidence="2 3">
    <name type="scientific">Datura stramonium</name>
    <name type="common">Jimsonweed</name>
    <name type="synonym">Common thornapple</name>
    <dbReference type="NCBI Taxonomy" id="4076"/>
    <lineage>
        <taxon>Eukaryota</taxon>
        <taxon>Viridiplantae</taxon>
        <taxon>Streptophyta</taxon>
        <taxon>Embryophyta</taxon>
        <taxon>Tracheophyta</taxon>
        <taxon>Spermatophyta</taxon>
        <taxon>Magnoliopsida</taxon>
        <taxon>eudicotyledons</taxon>
        <taxon>Gunneridae</taxon>
        <taxon>Pentapetalae</taxon>
        <taxon>asterids</taxon>
        <taxon>lamiids</taxon>
        <taxon>Solanales</taxon>
        <taxon>Solanaceae</taxon>
        <taxon>Solanoideae</taxon>
        <taxon>Datureae</taxon>
        <taxon>Datura</taxon>
    </lineage>
</organism>